<dbReference type="GO" id="GO:0046872">
    <property type="term" value="F:metal ion binding"/>
    <property type="evidence" value="ECO:0007669"/>
    <property type="project" value="UniProtKB-KW"/>
</dbReference>
<dbReference type="AlphaFoldDB" id="A0A839IR43"/>
<evidence type="ECO:0000256" key="1">
    <source>
        <dbReference type="ARBA" id="ARBA00004196"/>
    </source>
</evidence>
<dbReference type="GO" id="GO:0020037">
    <property type="term" value="F:heme binding"/>
    <property type="evidence" value="ECO:0007669"/>
    <property type="project" value="InterPro"/>
</dbReference>
<dbReference type="InterPro" id="IPR036909">
    <property type="entry name" value="Cyt_c-like_dom_sf"/>
</dbReference>
<keyword evidence="5" id="KW-0560">Oxidoreductase</keyword>
<gene>
    <name evidence="9" type="ORF">H4O21_12315</name>
</gene>
<keyword evidence="3 7" id="KW-0479">Metal-binding</keyword>
<feature type="domain" description="Cytochrome c" evidence="8">
    <location>
        <begin position="32"/>
        <end position="144"/>
    </location>
</feature>
<evidence type="ECO:0000259" key="8">
    <source>
        <dbReference type="PROSITE" id="PS51007"/>
    </source>
</evidence>
<comment type="caution">
    <text evidence="9">The sequence shown here is derived from an EMBL/GenBank/DDBJ whole genome shotgun (WGS) entry which is preliminary data.</text>
</comment>
<dbReference type="Pfam" id="PF03150">
    <property type="entry name" value="CCP_MauG"/>
    <property type="match status" value="1"/>
</dbReference>
<dbReference type="PANTHER" id="PTHR30600">
    <property type="entry name" value="CYTOCHROME C PEROXIDASE-RELATED"/>
    <property type="match status" value="1"/>
</dbReference>
<dbReference type="GO" id="GO:0009055">
    <property type="term" value="F:electron transfer activity"/>
    <property type="evidence" value="ECO:0007669"/>
    <property type="project" value="InterPro"/>
</dbReference>
<dbReference type="EMBL" id="JACJFM010000014">
    <property type="protein sequence ID" value="MBB1487391.1"/>
    <property type="molecule type" value="Genomic_DNA"/>
</dbReference>
<evidence type="ECO:0000256" key="6">
    <source>
        <dbReference type="ARBA" id="ARBA00023004"/>
    </source>
</evidence>
<feature type="domain" description="Cytochrome c" evidence="8">
    <location>
        <begin position="180"/>
        <end position="275"/>
    </location>
</feature>
<evidence type="ECO:0000256" key="5">
    <source>
        <dbReference type="ARBA" id="ARBA00023002"/>
    </source>
</evidence>
<comment type="subcellular location">
    <subcellularLocation>
        <location evidence="1">Cell envelope</location>
    </subcellularLocation>
</comment>
<organism evidence="9 10">
    <name type="scientific">Oceanospirillum sediminis</name>
    <dbReference type="NCBI Taxonomy" id="2760088"/>
    <lineage>
        <taxon>Bacteria</taxon>
        <taxon>Pseudomonadati</taxon>
        <taxon>Pseudomonadota</taxon>
        <taxon>Gammaproteobacteria</taxon>
        <taxon>Oceanospirillales</taxon>
        <taxon>Oceanospirillaceae</taxon>
        <taxon>Oceanospirillum</taxon>
    </lineage>
</organism>
<keyword evidence="2 7" id="KW-0349">Heme</keyword>
<dbReference type="Gene3D" id="1.10.760.10">
    <property type="entry name" value="Cytochrome c-like domain"/>
    <property type="match status" value="2"/>
</dbReference>
<dbReference type="InterPro" id="IPR004852">
    <property type="entry name" value="Di-haem_cyt_c_peroxidsae"/>
</dbReference>
<protein>
    <recommendedName>
        <fullName evidence="8">Cytochrome c domain-containing protein</fullName>
    </recommendedName>
</protein>
<evidence type="ECO:0000313" key="10">
    <source>
        <dbReference type="Proteomes" id="UP000565262"/>
    </source>
</evidence>
<dbReference type="GO" id="GO:0004130">
    <property type="term" value="F:cytochrome-c peroxidase activity"/>
    <property type="evidence" value="ECO:0007669"/>
    <property type="project" value="TreeGrafter"/>
</dbReference>
<keyword evidence="10" id="KW-1185">Reference proteome</keyword>
<evidence type="ECO:0000256" key="4">
    <source>
        <dbReference type="ARBA" id="ARBA00022729"/>
    </source>
</evidence>
<dbReference type="GO" id="GO:0030313">
    <property type="term" value="C:cell envelope"/>
    <property type="evidence" value="ECO:0007669"/>
    <property type="project" value="UniProtKB-SubCell"/>
</dbReference>
<evidence type="ECO:0000256" key="2">
    <source>
        <dbReference type="ARBA" id="ARBA00022617"/>
    </source>
</evidence>
<evidence type="ECO:0000256" key="7">
    <source>
        <dbReference type="PROSITE-ProRule" id="PRU00433"/>
    </source>
</evidence>
<name>A0A839IR43_9GAMM</name>
<dbReference type="InterPro" id="IPR051395">
    <property type="entry name" value="Cytochrome_c_Peroxidase/MauG"/>
</dbReference>
<evidence type="ECO:0000313" key="9">
    <source>
        <dbReference type="EMBL" id="MBB1487391.1"/>
    </source>
</evidence>
<keyword evidence="4" id="KW-0732">Signal</keyword>
<sequence>MSFHSCVATLVALFVFLPVVAHSTEISERNRLELELGKRIFFNTMFSESGATSCSSCHRPEYHFADRQPLSEGDDELLARVNTPALFSLQRKISYFHQGTHFSLEDAIKLCLSVHQQLSVLDTYLSLRNDPELKKLANQIYGRSSAGGVYQALSQYLHSIEPIPSRYDDYLDGIAGSLSDKETEGMQVFRRKGCHFCHSGRDLGGNVKAEKVDGNQVREVVVPRLRNASKTPPYFYAGNTETLTEAILSMSKKHNGVIVSRDDAEKIAMFLRSHSSELRDFEGQILNDQK</sequence>
<proteinExistence type="predicted"/>
<dbReference type="InterPro" id="IPR009056">
    <property type="entry name" value="Cyt_c-like_dom"/>
</dbReference>
<dbReference type="SUPFAM" id="SSF46626">
    <property type="entry name" value="Cytochrome c"/>
    <property type="match status" value="2"/>
</dbReference>
<dbReference type="PROSITE" id="PS51007">
    <property type="entry name" value="CYTC"/>
    <property type="match status" value="2"/>
</dbReference>
<keyword evidence="6 7" id="KW-0408">Iron</keyword>
<evidence type="ECO:0000256" key="3">
    <source>
        <dbReference type="ARBA" id="ARBA00022723"/>
    </source>
</evidence>
<dbReference type="PANTHER" id="PTHR30600:SF10">
    <property type="entry name" value="BLL6722 PROTEIN"/>
    <property type="match status" value="1"/>
</dbReference>
<reference evidence="9 10" key="1">
    <citation type="submission" date="2020-08" db="EMBL/GenBank/DDBJ databases">
        <title>Oceanospirillum sp. nov. isolated from marine sediment.</title>
        <authorList>
            <person name="Ji X."/>
        </authorList>
    </citation>
    <scope>NUCLEOTIDE SEQUENCE [LARGE SCALE GENOMIC DNA]</scope>
    <source>
        <strain evidence="9 10">D5</strain>
    </source>
</reference>
<dbReference type="Proteomes" id="UP000565262">
    <property type="component" value="Unassembled WGS sequence"/>
</dbReference>
<accession>A0A839IR43</accession>
<dbReference type="RefSeq" id="WP_182809167.1">
    <property type="nucleotide sequence ID" value="NZ_JACJFM010000014.1"/>
</dbReference>